<dbReference type="AlphaFoldDB" id="A0A654DN85"/>
<dbReference type="Proteomes" id="UP000432350">
    <property type="component" value="Unassembled WGS sequence"/>
</dbReference>
<name>A0A654DN85_SPHMU</name>
<gene>
    <name evidence="2" type="ORF">SPHINGO8BC_70169</name>
</gene>
<feature type="transmembrane region" description="Helical" evidence="1">
    <location>
        <begin position="6"/>
        <end position="24"/>
    </location>
</feature>
<keyword evidence="1" id="KW-1133">Transmembrane helix</keyword>
<keyword evidence="1" id="KW-0472">Membrane</keyword>
<evidence type="ECO:0000256" key="1">
    <source>
        <dbReference type="SAM" id="Phobius"/>
    </source>
</evidence>
<evidence type="ECO:0000313" key="2">
    <source>
        <dbReference type="EMBL" id="VXD06816.1"/>
    </source>
</evidence>
<proteinExistence type="predicted"/>
<sequence length="44" mass="5475">MFEIWLIAFTIRWILIHIRNSWLIRFKSFKKASEDAYNDKFRVA</sequence>
<keyword evidence="1" id="KW-0812">Transmembrane</keyword>
<dbReference type="EMBL" id="CABWMV010000026">
    <property type="protein sequence ID" value="VXD06816.1"/>
    <property type="molecule type" value="Genomic_DNA"/>
</dbReference>
<organism evidence="2 3">
    <name type="scientific">Sphingobacterium multivorum</name>
    <dbReference type="NCBI Taxonomy" id="28454"/>
    <lineage>
        <taxon>Bacteria</taxon>
        <taxon>Pseudomonadati</taxon>
        <taxon>Bacteroidota</taxon>
        <taxon>Sphingobacteriia</taxon>
        <taxon>Sphingobacteriales</taxon>
        <taxon>Sphingobacteriaceae</taxon>
        <taxon>Sphingobacterium</taxon>
    </lineage>
</organism>
<protein>
    <submittedName>
        <fullName evidence="2">Uncharacterized protein</fullName>
    </submittedName>
</protein>
<reference evidence="2 3" key="1">
    <citation type="submission" date="2019-10" db="EMBL/GenBank/DDBJ databases">
        <authorList>
            <person name="Karimi E."/>
        </authorList>
    </citation>
    <scope>NUCLEOTIDE SEQUENCE [LARGE SCALE GENOMIC DNA]</scope>
    <source>
        <strain evidence="2">Sphingobacterium sp. 8BC</strain>
    </source>
</reference>
<accession>A0A654DN85</accession>
<evidence type="ECO:0000313" key="3">
    <source>
        <dbReference type="Proteomes" id="UP000432350"/>
    </source>
</evidence>